<keyword evidence="3" id="KW-1185">Reference proteome</keyword>
<dbReference type="InterPro" id="IPR036691">
    <property type="entry name" value="Endo/exonu/phosph_ase_sf"/>
</dbReference>
<accession>A0AAV3QJX5</accession>
<dbReference type="EMBL" id="BAABME010004708">
    <property type="protein sequence ID" value="GAA0163296.1"/>
    <property type="molecule type" value="Genomic_DNA"/>
</dbReference>
<protein>
    <recommendedName>
        <fullName evidence="1">Reverse transcriptase domain-containing protein</fullName>
    </recommendedName>
</protein>
<evidence type="ECO:0000313" key="2">
    <source>
        <dbReference type="EMBL" id="GAA0163296.1"/>
    </source>
</evidence>
<name>A0AAV3QJX5_LITER</name>
<dbReference type="SUPFAM" id="SSF56219">
    <property type="entry name" value="DNase I-like"/>
    <property type="match status" value="1"/>
</dbReference>
<dbReference type="Pfam" id="PF00078">
    <property type="entry name" value="RVT_1"/>
    <property type="match status" value="1"/>
</dbReference>
<dbReference type="InterPro" id="IPR052343">
    <property type="entry name" value="Retrotransposon-Effector_Assoc"/>
</dbReference>
<dbReference type="Proteomes" id="UP001454036">
    <property type="component" value="Unassembled WGS sequence"/>
</dbReference>
<organism evidence="2 3">
    <name type="scientific">Lithospermum erythrorhizon</name>
    <name type="common">Purple gromwell</name>
    <name type="synonym">Lithospermum officinale var. erythrorhizon</name>
    <dbReference type="NCBI Taxonomy" id="34254"/>
    <lineage>
        <taxon>Eukaryota</taxon>
        <taxon>Viridiplantae</taxon>
        <taxon>Streptophyta</taxon>
        <taxon>Embryophyta</taxon>
        <taxon>Tracheophyta</taxon>
        <taxon>Spermatophyta</taxon>
        <taxon>Magnoliopsida</taxon>
        <taxon>eudicotyledons</taxon>
        <taxon>Gunneridae</taxon>
        <taxon>Pentapetalae</taxon>
        <taxon>asterids</taxon>
        <taxon>lamiids</taxon>
        <taxon>Boraginales</taxon>
        <taxon>Boraginaceae</taxon>
        <taxon>Boraginoideae</taxon>
        <taxon>Lithospermeae</taxon>
        <taxon>Lithospermum</taxon>
    </lineage>
</organism>
<evidence type="ECO:0000259" key="1">
    <source>
        <dbReference type="Pfam" id="PF00078"/>
    </source>
</evidence>
<evidence type="ECO:0000313" key="3">
    <source>
        <dbReference type="Proteomes" id="UP001454036"/>
    </source>
</evidence>
<proteinExistence type="predicted"/>
<comment type="caution">
    <text evidence="2">The sequence shown here is derived from an EMBL/GenBank/DDBJ whole genome shotgun (WGS) entry which is preliminary data.</text>
</comment>
<dbReference type="PANTHER" id="PTHR46890">
    <property type="entry name" value="NON-LTR RETROLELEMENT REVERSE TRANSCRIPTASE-LIKE PROTEIN-RELATED"/>
    <property type="match status" value="1"/>
</dbReference>
<dbReference type="PANTHER" id="PTHR46890:SF48">
    <property type="entry name" value="RNA-DIRECTED DNA POLYMERASE"/>
    <property type="match status" value="1"/>
</dbReference>
<gene>
    <name evidence="2" type="ORF">LIER_19195</name>
</gene>
<sequence>MSSSEGFLDVALGEGSSSCNTPVVDFKRIVFGGVGSGDFNVVSQRKLDTPRGFGKESVQQPVLPLIEEDEESPVEGKSCVVVVSRRGNSNKITVQVKRGQEHGLPLVLTGDFNIIRDGSHALGGLISPVIAMREFNECLDDIDVVELSNHGSLFTWNSNRSEACLRKMDFVFLSTPKTFKYKVFWEEHPSYLEVFKNSWDEGCDGSMIDQLYCKVQSVILKGSLSQEKIIEERNLRFEFARLSRAKMSLIRDKARATWFEKGDLSMSFFFRSVLAYKNQHRISMVMDDDGRSINEPKGIEELEACVMLNAQPSQEEVKDSFLHMPTRKSPEPDGLRECQLRSMLLPCLLFLKWHIPAISKITYRSLVVTLFIKLSQKILTNRSLFRGIMWRMGVLKASIKIDLQKAYDMVEWISLWTVMEAMQFPQRFIRILKACVGNAGFSMNINGTLKGWCSSTRGDPISSYLFILVLEVFNGLMRKAARGVGFRFHPGTLFIDGNEGMDITYEILRDSFVWEEVD</sequence>
<dbReference type="InterPro" id="IPR000477">
    <property type="entry name" value="RT_dom"/>
</dbReference>
<dbReference type="AlphaFoldDB" id="A0AAV3QJX5"/>
<feature type="domain" description="Reverse transcriptase" evidence="1">
    <location>
        <begin position="386"/>
        <end position="480"/>
    </location>
</feature>
<reference evidence="2 3" key="1">
    <citation type="submission" date="2024-01" db="EMBL/GenBank/DDBJ databases">
        <title>The complete chloroplast genome sequence of Lithospermum erythrorhizon: insights into the phylogenetic relationship among Boraginaceae species and the maternal lineages of purple gromwells.</title>
        <authorList>
            <person name="Okada T."/>
            <person name="Watanabe K."/>
        </authorList>
    </citation>
    <scope>NUCLEOTIDE SEQUENCE [LARGE SCALE GENOMIC DNA]</scope>
</reference>